<dbReference type="EMBL" id="CM055109">
    <property type="protein sequence ID" value="KAJ7523762.1"/>
    <property type="molecule type" value="Genomic_DNA"/>
</dbReference>
<protein>
    <submittedName>
        <fullName evidence="1">Uncharacterized protein</fullName>
    </submittedName>
</protein>
<comment type="caution">
    <text evidence="1">The sequence shown here is derived from an EMBL/GenBank/DDBJ whole genome shotgun (WGS) entry which is preliminary data.</text>
</comment>
<keyword evidence="2" id="KW-1185">Reference proteome</keyword>
<sequence length="338" mass="36623">MAGRGRMALNAGGRGHQVGAGVLHPSLSPYGSQLGQGMVGPQGGLGPSPALIEQKLATQHAEIQRLLTENQRLAATHVALREELAAAQPEIRRLEEVLAGVQAEKEAQIRGLVEKQNSMEADLRAADSLKAELHQARNDAAQLNGIRQELGTQIQTLSQELQRAHADLQQVPALRGENESLRQEIQRARTAFEFEKKANNEQFEERQVMEKNLVSMAREVEKLRAELTVAEKRARAGGNAGYSAISQYGDGYGIHQVPVGVENRVQYVGGQASAYGAYDVNRTAAAHGAYDVNRTAAAHAAYDVNRTAAAHAVYDVNRTAAAHLGVPYDMVKYRGNKI</sequence>
<organism evidence="1 2">
    <name type="scientific">Diphasiastrum complanatum</name>
    <name type="common">Issler's clubmoss</name>
    <name type="synonym">Lycopodium complanatum</name>
    <dbReference type="NCBI Taxonomy" id="34168"/>
    <lineage>
        <taxon>Eukaryota</taxon>
        <taxon>Viridiplantae</taxon>
        <taxon>Streptophyta</taxon>
        <taxon>Embryophyta</taxon>
        <taxon>Tracheophyta</taxon>
        <taxon>Lycopodiopsida</taxon>
        <taxon>Lycopodiales</taxon>
        <taxon>Lycopodiaceae</taxon>
        <taxon>Lycopodioideae</taxon>
        <taxon>Diphasiastrum</taxon>
    </lineage>
</organism>
<dbReference type="Proteomes" id="UP001162992">
    <property type="component" value="Chromosome 18"/>
</dbReference>
<evidence type="ECO:0000313" key="2">
    <source>
        <dbReference type="Proteomes" id="UP001162992"/>
    </source>
</evidence>
<accession>A0ACC2B202</accession>
<reference evidence="2" key="1">
    <citation type="journal article" date="2024" name="Proc. Natl. Acad. Sci. U.S.A.">
        <title>Extraordinary preservation of gene collinearity over three hundred million years revealed in homosporous lycophytes.</title>
        <authorList>
            <person name="Li C."/>
            <person name="Wickell D."/>
            <person name="Kuo L.Y."/>
            <person name="Chen X."/>
            <person name="Nie B."/>
            <person name="Liao X."/>
            <person name="Peng D."/>
            <person name="Ji J."/>
            <person name="Jenkins J."/>
            <person name="Williams M."/>
            <person name="Shu S."/>
            <person name="Plott C."/>
            <person name="Barry K."/>
            <person name="Rajasekar S."/>
            <person name="Grimwood J."/>
            <person name="Han X."/>
            <person name="Sun S."/>
            <person name="Hou Z."/>
            <person name="He W."/>
            <person name="Dai G."/>
            <person name="Sun C."/>
            <person name="Schmutz J."/>
            <person name="Leebens-Mack J.H."/>
            <person name="Li F.W."/>
            <person name="Wang L."/>
        </authorList>
    </citation>
    <scope>NUCLEOTIDE SEQUENCE [LARGE SCALE GENOMIC DNA]</scope>
    <source>
        <strain evidence="2">cv. PW_Plant_1</strain>
    </source>
</reference>
<evidence type="ECO:0000313" key="1">
    <source>
        <dbReference type="EMBL" id="KAJ7523762.1"/>
    </source>
</evidence>
<gene>
    <name evidence="1" type="ORF">O6H91_18G062000</name>
</gene>
<proteinExistence type="predicted"/>
<name>A0ACC2B202_DIPCM</name>